<keyword evidence="2" id="KW-0812">Transmembrane</keyword>
<keyword evidence="2" id="KW-0472">Membrane</keyword>
<keyword evidence="4" id="KW-1185">Reference proteome</keyword>
<dbReference type="Proteomes" id="UP001066276">
    <property type="component" value="Chromosome 11"/>
</dbReference>
<organism evidence="3 4">
    <name type="scientific">Pleurodeles waltl</name>
    <name type="common">Iberian ribbed newt</name>
    <dbReference type="NCBI Taxonomy" id="8319"/>
    <lineage>
        <taxon>Eukaryota</taxon>
        <taxon>Metazoa</taxon>
        <taxon>Chordata</taxon>
        <taxon>Craniata</taxon>
        <taxon>Vertebrata</taxon>
        <taxon>Euteleostomi</taxon>
        <taxon>Amphibia</taxon>
        <taxon>Batrachia</taxon>
        <taxon>Caudata</taxon>
        <taxon>Salamandroidea</taxon>
        <taxon>Salamandridae</taxon>
        <taxon>Pleurodelinae</taxon>
        <taxon>Pleurodeles</taxon>
    </lineage>
</organism>
<name>A0AAV7LF94_PLEWA</name>
<reference evidence="3" key="1">
    <citation type="journal article" date="2022" name="bioRxiv">
        <title>Sequencing and chromosome-scale assembly of the giantPleurodeles waltlgenome.</title>
        <authorList>
            <person name="Brown T."/>
            <person name="Elewa A."/>
            <person name="Iarovenko S."/>
            <person name="Subramanian E."/>
            <person name="Araus A.J."/>
            <person name="Petzold A."/>
            <person name="Susuki M."/>
            <person name="Suzuki K.-i.T."/>
            <person name="Hayashi T."/>
            <person name="Toyoda A."/>
            <person name="Oliveira C."/>
            <person name="Osipova E."/>
            <person name="Leigh N.D."/>
            <person name="Simon A."/>
            <person name="Yun M.H."/>
        </authorList>
    </citation>
    <scope>NUCLEOTIDE SEQUENCE</scope>
    <source>
        <strain evidence="3">20211129_DDA</strain>
        <tissue evidence="3">Liver</tissue>
    </source>
</reference>
<dbReference type="AlphaFoldDB" id="A0AAV7LF94"/>
<comment type="caution">
    <text evidence="3">The sequence shown here is derived from an EMBL/GenBank/DDBJ whole genome shotgun (WGS) entry which is preliminary data.</text>
</comment>
<feature type="region of interest" description="Disordered" evidence="1">
    <location>
        <begin position="102"/>
        <end position="129"/>
    </location>
</feature>
<evidence type="ECO:0000313" key="3">
    <source>
        <dbReference type="EMBL" id="KAJ1089707.1"/>
    </source>
</evidence>
<accession>A0AAV7LF94</accession>
<protein>
    <submittedName>
        <fullName evidence="3">Uncharacterized protein</fullName>
    </submittedName>
</protein>
<feature type="transmembrane region" description="Helical" evidence="2">
    <location>
        <begin position="56"/>
        <end position="76"/>
    </location>
</feature>
<proteinExistence type="predicted"/>
<gene>
    <name evidence="3" type="ORF">NDU88_002852</name>
</gene>
<keyword evidence="2" id="KW-1133">Transmembrane helix</keyword>
<evidence type="ECO:0000256" key="2">
    <source>
        <dbReference type="SAM" id="Phobius"/>
    </source>
</evidence>
<evidence type="ECO:0000313" key="4">
    <source>
        <dbReference type="Proteomes" id="UP001066276"/>
    </source>
</evidence>
<feature type="transmembrane region" description="Helical" evidence="2">
    <location>
        <begin position="28"/>
        <end position="50"/>
    </location>
</feature>
<sequence>MVPLLISSDIISDTLGVSSFSARASNRVLQGIFGIGIVTGLSSMAGFGILPSVPSWGGPLLCTNTFVVFVVAFEVGTDSRRVSKNQWTSLAWKGFQNTTLREHHAEESASDNEAFSPENIVSSDLEIKD</sequence>
<evidence type="ECO:0000256" key="1">
    <source>
        <dbReference type="SAM" id="MobiDB-lite"/>
    </source>
</evidence>
<dbReference type="EMBL" id="JANPWB010000015">
    <property type="protein sequence ID" value="KAJ1089707.1"/>
    <property type="molecule type" value="Genomic_DNA"/>
</dbReference>